<name>A0ABU8XSY8_9PROT</name>
<dbReference type="Proteomes" id="UP001375743">
    <property type="component" value="Unassembled WGS sequence"/>
</dbReference>
<comment type="caution">
    <text evidence="1">The sequence shown here is derived from an EMBL/GenBank/DDBJ whole genome shotgun (WGS) entry which is preliminary data.</text>
</comment>
<protein>
    <submittedName>
        <fullName evidence="1">Uncharacterized protein</fullName>
    </submittedName>
</protein>
<dbReference type="RefSeq" id="WP_418160296.1">
    <property type="nucleotide sequence ID" value="NZ_JBBLZC010000014.1"/>
</dbReference>
<accession>A0ABU8XSY8</accession>
<organism evidence="1 2">
    <name type="scientific">Benzoatithermus flavus</name>
    <dbReference type="NCBI Taxonomy" id="3108223"/>
    <lineage>
        <taxon>Bacteria</taxon>
        <taxon>Pseudomonadati</taxon>
        <taxon>Pseudomonadota</taxon>
        <taxon>Alphaproteobacteria</taxon>
        <taxon>Geminicoccales</taxon>
        <taxon>Geminicoccaceae</taxon>
        <taxon>Benzoatithermus</taxon>
    </lineage>
</organism>
<gene>
    <name evidence="1" type="ORF">U1T56_14275</name>
</gene>
<sequence length="107" mass="11363">MLKSGGEAGSTPDSGEEVGCVLKSGKEVGSVIMKPLVQARAILSEQGRAKGVMNHVALIDFDVRYADCSVSCQRLGDTREPAMRTSYAGRTIATQVPSKLHIEPGRC</sequence>
<evidence type="ECO:0000313" key="1">
    <source>
        <dbReference type="EMBL" id="MEK0084322.1"/>
    </source>
</evidence>
<dbReference type="EMBL" id="JBBLZC010000014">
    <property type="protein sequence ID" value="MEK0084322.1"/>
    <property type="molecule type" value="Genomic_DNA"/>
</dbReference>
<evidence type="ECO:0000313" key="2">
    <source>
        <dbReference type="Proteomes" id="UP001375743"/>
    </source>
</evidence>
<proteinExistence type="predicted"/>
<reference evidence="1 2" key="1">
    <citation type="submission" date="2024-01" db="EMBL/GenBank/DDBJ databases">
        <title>Multi-omics insights into the function and evolution of sodium benzoate biodegradation pathways in Benzoatithermus flavus gen. nov., sp. nov. from hot spring.</title>
        <authorList>
            <person name="Hu C.-J."/>
            <person name="Li W.-J."/>
        </authorList>
    </citation>
    <scope>NUCLEOTIDE SEQUENCE [LARGE SCALE GENOMIC DNA]</scope>
    <source>
        <strain evidence="1 2">SYSU G07066</strain>
    </source>
</reference>
<keyword evidence="2" id="KW-1185">Reference proteome</keyword>